<reference evidence="2" key="1">
    <citation type="submission" date="2022-11" db="UniProtKB">
        <authorList>
            <consortium name="WormBaseParasite"/>
        </authorList>
    </citation>
    <scope>IDENTIFICATION</scope>
</reference>
<accession>A0AC34QIB3</accession>
<evidence type="ECO:0000313" key="1">
    <source>
        <dbReference type="Proteomes" id="UP000887576"/>
    </source>
</evidence>
<organism evidence="1 2">
    <name type="scientific">Panagrolaimus sp. JU765</name>
    <dbReference type="NCBI Taxonomy" id="591449"/>
    <lineage>
        <taxon>Eukaryota</taxon>
        <taxon>Metazoa</taxon>
        <taxon>Ecdysozoa</taxon>
        <taxon>Nematoda</taxon>
        <taxon>Chromadorea</taxon>
        <taxon>Rhabditida</taxon>
        <taxon>Tylenchina</taxon>
        <taxon>Panagrolaimomorpha</taxon>
        <taxon>Panagrolaimoidea</taxon>
        <taxon>Panagrolaimidae</taxon>
        <taxon>Panagrolaimus</taxon>
    </lineage>
</organism>
<name>A0AC34QIB3_9BILA</name>
<evidence type="ECO:0000313" key="2">
    <source>
        <dbReference type="WBParaSite" id="JU765_v2.g16710.t1"/>
    </source>
</evidence>
<protein>
    <submittedName>
        <fullName evidence="2">Gustatory receptor</fullName>
    </submittedName>
</protein>
<sequence length="426" mass="49398">MFQSDVLSNNSLIKPSKRCFFKRTDTGIDEAVKKRFEKIKTLFKTTGLFFDDWKTQTFSQKCVILLKEFVVIGIAAYSAICLIILILSDNEYDEKTPQDILTCNWMIQSFFSTIFLIYWQHQGYIKQLLRTVYVPTTTTKRSYVVKTVRYAFYYCFGNIFIVFLMFGTVIYLHMTGRMAEVRADSERYKYFGNPLVFALLACYFFHIYNVLLCFYVSIAMIVNNELEEFNQDLEKLGTEAEINGDEILNLYLRHIQLCDIVRSVDNFFEVYTFTLIGLNVPLTVFSLLNAMLSLNSFLDFAVNAPGVIFCIFELIGLTVAPAMLHEAIRRVEGIIYSNRQIWHPYNEKVYLVAGTFVSHIKQSNLGISLWGFALLTKPRILTTLSLTLTFLTFLLQIKTNQTNLQILQDFQNSTNLNSTFDFARFL</sequence>
<dbReference type="WBParaSite" id="JU765_v2.g16710.t1">
    <property type="protein sequence ID" value="JU765_v2.g16710.t1"/>
    <property type="gene ID" value="JU765_v2.g16710"/>
</dbReference>
<proteinExistence type="predicted"/>
<dbReference type="Proteomes" id="UP000887576">
    <property type="component" value="Unplaced"/>
</dbReference>